<feature type="domain" description="DUF7196" evidence="1">
    <location>
        <begin position="1"/>
        <end position="48"/>
    </location>
</feature>
<accession>A0ABW1M3X7</accession>
<reference evidence="3" key="1">
    <citation type="journal article" date="2019" name="Int. J. Syst. Evol. Microbiol.">
        <title>The Global Catalogue of Microorganisms (GCM) 10K type strain sequencing project: providing services to taxonomists for standard genome sequencing and annotation.</title>
        <authorList>
            <consortium name="The Broad Institute Genomics Platform"/>
            <consortium name="The Broad Institute Genome Sequencing Center for Infectious Disease"/>
            <person name="Wu L."/>
            <person name="Ma J."/>
        </authorList>
    </citation>
    <scope>NUCLEOTIDE SEQUENCE [LARGE SCALE GENOMIC DNA]</scope>
    <source>
        <strain evidence="3">JCM 12763</strain>
    </source>
</reference>
<proteinExistence type="predicted"/>
<name>A0ABW1M3X7_9ACTN</name>
<dbReference type="Proteomes" id="UP001596242">
    <property type="component" value="Unassembled WGS sequence"/>
</dbReference>
<dbReference type="RefSeq" id="WP_386401133.1">
    <property type="nucleotide sequence ID" value="NZ_JBHSPT010000056.1"/>
</dbReference>
<organism evidence="2 3">
    <name type="scientific">Streptomyces pratens</name>
    <dbReference type="NCBI Taxonomy" id="887456"/>
    <lineage>
        <taxon>Bacteria</taxon>
        <taxon>Bacillati</taxon>
        <taxon>Actinomycetota</taxon>
        <taxon>Actinomycetes</taxon>
        <taxon>Kitasatosporales</taxon>
        <taxon>Streptomycetaceae</taxon>
        <taxon>Streptomyces</taxon>
    </lineage>
</organism>
<evidence type="ECO:0000313" key="2">
    <source>
        <dbReference type="EMBL" id="MFC6058405.1"/>
    </source>
</evidence>
<comment type="caution">
    <text evidence="2">The sequence shown here is derived from an EMBL/GenBank/DDBJ whole genome shotgun (WGS) entry which is preliminary data.</text>
</comment>
<dbReference type="Pfam" id="PF23826">
    <property type="entry name" value="DUF7196"/>
    <property type="match status" value="1"/>
</dbReference>
<sequence length="50" mass="5363">MGCNCGARAGGRATIYRLVLPNGVMRDYPTRQEAEAARRRGGGTVIVVNQ</sequence>
<dbReference type="EMBL" id="JBHSPT010000056">
    <property type="protein sequence ID" value="MFC6058405.1"/>
    <property type="molecule type" value="Genomic_DNA"/>
</dbReference>
<evidence type="ECO:0000259" key="1">
    <source>
        <dbReference type="Pfam" id="PF23826"/>
    </source>
</evidence>
<keyword evidence="3" id="KW-1185">Reference proteome</keyword>
<gene>
    <name evidence="2" type="ORF">ACFP50_24015</name>
</gene>
<dbReference type="InterPro" id="IPR055620">
    <property type="entry name" value="DUF7196"/>
</dbReference>
<evidence type="ECO:0000313" key="3">
    <source>
        <dbReference type="Proteomes" id="UP001596242"/>
    </source>
</evidence>
<protein>
    <recommendedName>
        <fullName evidence="1">DUF7196 domain-containing protein</fullName>
    </recommendedName>
</protein>